<dbReference type="InterPro" id="IPR052193">
    <property type="entry name" value="Peptidase_C59"/>
</dbReference>
<evidence type="ECO:0000313" key="6">
    <source>
        <dbReference type="Proteomes" id="UP001161422"/>
    </source>
</evidence>
<reference evidence="5" key="2">
    <citation type="submission" date="2023-01" db="EMBL/GenBank/DDBJ databases">
        <title>Draft genome sequence of Paraferrimonas sedimenticola strain NBRC 101628.</title>
        <authorList>
            <person name="Sun Q."/>
            <person name="Mori K."/>
        </authorList>
    </citation>
    <scope>NUCLEOTIDE SEQUENCE</scope>
    <source>
        <strain evidence="5">NBRC 101628</strain>
    </source>
</reference>
<evidence type="ECO:0000259" key="4">
    <source>
        <dbReference type="Pfam" id="PF02275"/>
    </source>
</evidence>
<dbReference type="AlphaFoldDB" id="A0AA37RYS5"/>
<dbReference type="RefSeq" id="WP_095504546.1">
    <property type="nucleotide sequence ID" value="NZ_BSNC01000006.1"/>
</dbReference>
<sequence length="359" mass="39192">MRKTILSLALTAVATFGIVESTQACTVFVGKTPAGDAPVIGRTIEFGFADQSKMQSIDLEIEKFPRGTEVVSADKSMTWVAKYGYIKTHAHDVAAEGINEAGLYVALLWFIDGEWQARVAGGNNLATYEAVEWMLGNFNKASDAATALKNINVYQTADTGLGIEIPAHWMVVDKTGQSFVIEHIDGEAIVTNTSESGVMTNSPKISEHTQHFSDFIAANPKLDSSKNETNMELPNLPGSYSAKDRYTRTRVLRDLTPEPTSSSQAVNQVVHIMNNTDYVRGVVEFEGRGSAGGSQETTSSHIADLENMDYYYRTAENMTLYKIDMNKVDFGESSGRTSLDPFNGVSYIESTGALTRSSK</sequence>
<reference evidence="5" key="1">
    <citation type="journal article" date="2014" name="Int. J. Syst. Evol. Microbiol.">
        <title>Complete genome sequence of Corynebacterium casei LMG S-19264T (=DSM 44701T), isolated from a smear-ripened cheese.</title>
        <authorList>
            <consortium name="US DOE Joint Genome Institute (JGI-PGF)"/>
            <person name="Walter F."/>
            <person name="Albersmeier A."/>
            <person name="Kalinowski J."/>
            <person name="Ruckert C."/>
        </authorList>
    </citation>
    <scope>NUCLEOTIDE SEQUENCE</scope>
    <source>
        <strain evidence="5">NBRC 101628</strain>
    </source>
</reference>
<keyword evidence="2" id="KW-0378">Hydrolase</keyword>
<comment type="similarity">
    <text evidence="1">Belongs to the peptidase C59 family.</text>
</comment>
<name>A0AA37RYS5_9GAMM</name>
<organism evidence="5 6">
    <name type="scientific">Paraferrimonas sedimenticola</name>
    <dbReference type="NCBI Taxonomy" id="375674"/>
    <lineage>
        <taxon>Bacteria</taxon>
        <taxon>Pseudomonadati</taxon>
        <taxon>Pseudomonadota</taxon>
        <taxon>Gammaproteobacteria</taxon>
        <taxon>Alteromonadales</taxon>
        <taxon>Ferrimonadaceae</taxon>
        <taxon>Paraferrimonas</taxon>
    </lineage>
</organism>
<feature type="domain" description="Choloylglycine hydrolase/NAAA C-terminal" evidence="4">
    <location>
        <begin position="36"/>
        <end position="330"/>
    </location>
</feature>
<evidence type="ECO:0000313" key="5">
    <source>
        <dbReference type="EMBL" id="GLP97621.1"/>
    </source>
</evidence>
<dbReference type="PANTHER" id="PTHR35527">
    <property type="entry name" value="CHOLOYLGLYCINE HYDROLASE"/>
    <property type="match status" value="1"/>
</dbReference>
<evidence type="ECO:0000256" key="2">
    <source>
        <dbReference type="ARBA" id="ARBA00022801"/>
    </source>
</evidence>
<gene>
    <name evidence="5" type="ORF">GCM10007895_29280</name>
</gene>
<keyword evidence="6" id="KW-1185">Reference proteome</keyword>
<dbReference type="GO" id="GO:0016787">
    <property type="term" value="F:hydrolase activity"/>
    <property type="evidence" value="ECO:0007669"/>
    <property type="project" value="UniProtKB-KW"/>
</dbReference>
<dbReference type="Pfam" id="PF02275">
    <property type="entry name" value="CBAH"/>
    <property type="match status" value="1"/>
</dbReference>
<protein>
    <recommendedName>
        <fullName evidence="4">Choloylglycine hydrolase/NAAA C-terminal domain-containing protein</fullName>
    </recommendedName>
</protein>
<accession>A0AA37RYS5</accession>
<evidence type="ECO:0000256" key="3">
    <source>
        <dbReference type="SAM" id="MobiDB-lite"/>
    </source>
</evidence>
<comment type="caution">
    <text evidence="5">The sequence shown here is derived from an EMBL/GenBank/DDBJ whole genome shotgun (WGS) entry which is preliminary data.</text>
</comment>
<dbReference type="EMBL" id="BSNC01000006">
    <property type="protein sequence ID" value="GLP97621.1"/>
    <property type="molecule type" value="Genomic_DNA"/>
</dbReference>
<dbReference type="Gene3D" id="3.60.60.10">
    <property type="entry name" value="Penicillin V Acylase, Chain A"/>
    <property type="match status" value="1"/>
</dbReference>
<proteinExistence type="inferred from homology"/>
<dbReference type="Proteomes" id="UP001161422">
    <property type="component" value="Unassembled WGS sequence"/>
</dbReference>
<dbReference type="SUPFAM" id="SSF56235">
    <property type="entry name" value="N-terminal nucleophile aminohydrolases (Ntn hydrolases)"/>
    <property type="match status" value="1"/>
</dbReference>
<dbReference type="InterPro" id="IPR029132">
    <property type="entry name" value="CBAH/NAAA_C"/>
</dbReference>
<feature type="region of interest" description="Disordered" evidence="3">
    <location>
        <begin position="221"/>
        <end position="240"/>
    </location>
</feature>
<dbReference type="PANTHER" id="PTHR35527:SF2">
    <property type="entry name" value="HYDROLASE"/>
    <property type="match status" value="1"/>
</dbReference>
<dbReference type="InterPro" id="IPR029055">
    <property type="entry name" value="Ntn_hydrolases_N"/>
</dbReference>
<evidence type="ECO:0000256" key="1">
    <source>
        <dbReference type="ARBA" id="ARBA00006625"/>
    </source>
</evidence>